<gene>
    <name evidence="3" type="ORF">CRP01_08405</name>
</gene>
<name>A0A2D0NEP9_FLAN2</name>
<feature type="domain" description="Response regulatory" evidence="2">
    <location>
        <begin position="12"/>
        <end position="140"/>
    </location>
</feature>
<keyword evidence="4" id="KW-1185">Reference proteome</keyword>
<dbReference type="SUPFAM" id="SSF52172">
    <property type="entry name" value="CheY-like"/>
    <property type="match status" value="1"/>
</dbReference>
<dbReference type="InterPro" id="IPR011006">
    <property type="entry name" value="CheY-like_superfamily"/>
</dbReference>
<evidence type="ECO:0000259" key="2">
    <source>
        <dbReference type="PROSITE" id="PS50110"/>
    </source>
</evidence>
<dbReference type="AlphaFoldDB" id="A0A2D0NEP9"/>
<dbReference type="PROSITE" id="PS50110">
    <property type="entry name" value="RESPONSE_REGULATORY"/>
    <property type="match status" value="1"/>
</dbReference>
<dbReference type="PANTHER" id="PTHR44520:SF2">
    <property type="entry name" value="RESPONSE REGULATOR RCP1"/>
    <property type="match status" value="1"/>
</dbReference>
<dbReference type="InterPro" id="IPR052893">
    <property type="entry name" value="TCS_response_regulator"/>
</dbReference>
<dbReference type="Proteomes" id="UP000223913">
    <property type="component" value="Unassembled WGS sequence"/>
</dbReference>
<sequence length="146" mass="16597">MREVNNPQKLNCVLLVDDDPTTIFLHRWVIDRMQLAHQVKSANDGQEALKLLAQNEEQTNDQVPDLILLDINMPVMNGWEFLDAYEKQNIAGSLPLVIMVSTALPTEGQQKAAKKRDIPLEFLEKPLKKENLLKVVQQHFAMNTPG</sequence>
<feature type="modified residue" description="4-aspartylphosphate" evidence="1">
    <location>
        <position position="70"/>
    </location>
</feature>
<evidence type="ECO:0000256" key="1">
    <source>
        <dbReference type="PROSITE-ProRule" id="PRU00169"/>
    </source>
</evidence>
<protein>
    <submittedName>
        <fullName evidence="3">Response regulator</fullName>
    </submittedName>
</protein>
<evidence type="ECO:0000313" key="3">
    <source>
        <dbReference type="EMBL" id="PHN06972.1"/>
    </source>
</evidence>
<organism evidence="3 4">
    <name type="scientific">Flavilitoribacter nigricans (strain ATCC 23147 / DSM 23189 / NBRC 102662 / NCIMB 1420 / SS-2)</name>
    <name type="common">Lewinella nigricans</name>
    <dbReference type="NCBI Taxonomy" id="1122177"/>
    <lineage>
        <taxon>Bacteria</taxon>
        <taxon>Pseudomonadati</taxon>
        <taxon>Bacteroidota</taxon>
        <taxon>Saprospiria</taxon>
        <taxon>Saprospirales</taxon>
        <taxon>Lewinellaceae</taxon>
        <taxon>Flavilitoribacter</taxon>
    </lineage>
</organism>
<dbReference type="EMBL" id="PDUD01000012">
    <property type="protein sequence ID" value="PHN06972.1"/>
    <property type="molecule type" value="Genomic_DNA"/>
</dbReference>
<keyword evidence="1" id="KW-0597">Phosphoprotein</keyword>
<dbReference type="Pfam" id="PF00072">
    <property type="entry name" value="Response_reg"/>
    <property type="match status" value="1"/>
</dbReference>
<reference evidence="3 4" key="1">
    <citation type="submission" date="2017-10" db="EMBL/GenBank/DDBJ databases">
        <title>The draft genome sequence of Lewinella nigricans NBRC 102662.</title>
        <authorList>
            <person name="Wang K."/>
        </authorList>
    </citation>
    <scope>NUCLEOTIDE SEQUENCE [LARGE SCALE GENOMIC DNA]</scope>
    <source>
        <strain evidence="3 4">NBRC 102662</strain>
    </source>
</reference>
<dbReference type="PANTHER" id="PTHR44520">
    <property type="entry name" value="RESPONSE REGULATOR RCP1-RELATED"/>
    <property type="match status" value="1"/>
</dbReference>
<dbReference type="GO" id="GO:0000160">
    <property type="term" value="P:phosphorelay signal transduction system"/>
    <property type="evidence" value="ECO:0007669"/>
    <property type="project" value="InterPro"/>
</dbReference>
<comment type="caution">
    <text evidence="3">The sequence shown here is derived from an EMBL/GenBank/DDBJ whole genome shotgun (WGS) entry which is preliminary data.</text>
</comment>
<dbReference type="SMART" id="SM00448">
    <property type="entry name" value="REC"/>
    <property type="match status" value="1"/>
</dbReference>
<dbReference type="InterPro" id="IPR001789">
    <property type="entry name" value="Sig_transdc_resp-reg_receiver"/>
</dbReference>
<dbReference type="Gene3D" id="3.40.50.2300">
    <property type="match status" value="1"/>
</dbReference>
<evidence type="ECO:0000313" key="4">
    <source>
        <dbReference type="Proteomes" id="UP000223913"/>
    </source>
</evidence>
<proteinExistence type="predicted"/>
<accession>A0A2D0NEP9</accession>